<feature type="modified residue" description="4-aspartylphosphate" evidence="3">
    <location>
        <position position="55"/>
    </location>
</feature>
<keyword evidence="2" id="KW-0902">Two-component regulatory system</keyword>
<evidence type="ECO:0000313" key="5">
    <source>
        <dbReference type="EMBL" id="PJK28542.1"/>
    </source>
</evidence>
<dbReference type="SUPFAM" id="SSF52172">
    <property type="entry name" value="CheY-like"/>
    <property type="match status" value="1"/>
</dbReference>
<evidence type="ECO:0000256" key="3">
    <source>
        <dbReference type="PROSITE-ProRule" id="PRU00169"/>
    </source>
</evidence>
<dbReference type="Pfam" id="PF00072">
    <property type="entry name" value="Response_reg"/>
    <property type="match status" value="1"/>
</dbReference>
<dbReference type="PANTHER" id="PTHR44591">
    <property type="entry name" value="STRESS RESPONSE REGULATOR PROTEIN 1"/>
    <property type="match status" value="1"/>
</dbReference>
<accession>A0A2M9FYL3</accession>
<evidence type="ECO:0000256" key="1">
    <source>
        <dbReference type="ARBA" id="ARBA00022553"/>
    </source>
</evidence>
<dbReference type="AlphaFoldDB" id="A0A2M9FYL3"/>
<dbReference type="CDD" id="cd17574">
    <property type="entry name" value="REC_OmpR"/>
    <property type="match status" value="1"/>
</dbReference>
<evidence type="ECO:0000259" key="4">
    <source>
        <dbReference type="PROSITE" id="PS50110"/>
    </source>
</evidence>
<dbReference type="InterPro" id="IPR011006">
    <property type="entry name" value="CheY-like_superfamily"/>
</dbReference>
<dbReference type="GO" id="GO:0000160">
    <property type="term" value="P:phosphorelay signal transduction system"/>
    <property type="evidence" value="ECO:0007669"/>
    <property type="project" value="UniProtKB-KW"/>
</dbReference>
<proteinExistence type="predicted"/>
<gene>
    <name evidence="5" type="ORF">CVT23_16430</name>
</gene>
<dbReference type="OrthoDB" id="9801602at2"/>
<reference evidence="5 6" key="1">
    <citation type="submission" date="2017-11" db="EMBL/GenBank/DDBJ databases">
        <title>Draft genome sequence of Rhizobiales bacterium SY3-13.</title>
        <authorList>
            <person name="Sun C."/>
        </authorList>
    </citation>
    <scope>NUCLEOTIDE SEQUENCE [LARGE SCALE GENOMIC DNA]</scope>
    <source>
        <strain evidence="5 6">SY3-13</strain>
    </source>
</reference>
<organism evidence="5 6">
    <name type="scientific">Minwuia thermotolerans</name>
    <dbReference type="NCBI Taxonomy" id="2056226"/>
    <lineage>
        <taxon>Bacteria</taxon>
        <taxon>Pseudomonadati</taxon>
        <taxon>Pseudomonadota</taxon>
        <taxon>Alphaproteobacteria</taxon>
        <taxon>Minwuiales</taxon>
        <taxon>Minwuiaceae</taxon>
        <taxon>Minwuia</taxon>
    </lineage>
</organism>
<evidence type="ECO:0000313" key="6">
    <source>
        <dbReference type="Proteomes" id="UP000229498"/>
    </source>
</evidence>
<dbReference type="InterPro" id="IPR050595">
    <property type="entry name" value="Bact_response_regulator"/>
</dbReference>
<name>A0A2M9FYL3_9PROT</name>
<comment type="caution">
    <text evidence="5">The sequence shown here is derived from an EMBL/GenBank/DDBJ whole genome shotgun (WGS) entry which is preliminary data.</text>
</comment>
<dbReference type="Gene3D" id="3.40.50.2300">
    <property type="match status" value="1"/>
</dbReference>
<dbReference type="PROSITE" id="PS50110">
    <property type="entry name" value="RESPONSE_REGULATORY"/>
    <property type="match status" value="1"/>
</dbReference>
<evidence type="ECO:0000256" key="2">
    <source>
        <dbReference type="ARBA" id="ARBA00023012"/>
    </source>
</evidence>
<protein>
    <submittedName>
        <fullName evidence="5">Two-component system response regulator</fullName>
    </submittedName>
</protein>
<keyword evidence="1 3" id="KW-0597">Phosphoprotein</keyword>
<keyword evidence="6" id="KW-1185">Reference proteome</keyword>
<dbReference type="Proteomes" id="UP000229498">
    <property type="component" value="Unassembled WGS sequence"/>
</dbReference>
<dbReference type="InterPro" id="IPR001789">
    <property type="entry name" value="Sig_transdc_resp-reg_receiver"/>
</dbReference>
<feature type="domain" description="Response regulatory" evidence="4">
    <location>
        <begin position="6"/>
        <end position="122"/>
    </location>
</feature>
<dbReference type="PANTHER" id="PTHR44591:SF14">
    <property type="entry name" value="PROTEIN PILG"/>
    <property type="match status" value="1"/>
</dbReference>
<dbReference type="EMBL" id="PHIG01000043">
    <property type="protein sequence ID" value="PJK28542.1"/>
    <property type="molecule type" value="Genomic_DNA"/>
</dbReference>
<sequence>MDVATEVLIAEDEPNIVELLTFILERAGCRARAVYDGEAAIEALRGIRPDVMILDLMLPKRDGYDVLKAVRGDSRLSDLPVVMLTAKGQEKDRKVAESLGVSAFITKPFSNQDVVDCVIGLAGR</sequence>
<dbReference type="RefSeq" id="WP_109796021.1">
    <property type="nucleotide sequence ID" value="NZ_PHIG01000043.1"/>
</dbReference>
<dbReference type="SMART" id="SM00448">
    <property type="entry name" value="REC"/>
    <property type="match status" value="1"/>
</dbReference>